<dbReference type="FunFam" id="1.10.10.10:FF:000322">
    <property type="entry name" value="Probable disease resistance protein At1g63360"/>
    <property type="match status" value="1"/>
</dbReference>
<organism evidence="12 13">
    <name type="scientific">Cardamine amara subsp. amara</name>
    <dbReference type="NCBI Taxonomy" id="228776"/>
    <lineage>
        <taxon>Eukaryota</taxon>
        <taxon>Viridiplantae</taxon>
        <taxon>Streptophyta</taxon>
        <taxon>Embryophyta</taxon>
        <taxon>Tracheophyta</taxon>
        <taxon>Spermatophyta</taxon>
        <taxon>Magnoliopsida</taxon>
        <taxon>eudicotyledons</taxon>
        <taxon>Gunneridae</taxon>
        <taxon>Pentapetalae</taxon>
        <taxon>rosids</taxon>
        <taxon>malvids</taxon>
        <taxon>Brassicales</taxon>
        <taxon>Brassicaceae</taxon>
        <taxon>Cardamineae</taxon>
        <taxon>Cardamine</taxon>
    </lineage>
</organism>
<evidence type="ECO:0000313" key="12">
    <source>
        <dbReference type="EMBL" id="KAL1224554.1"/>
    </source>
</evidence>
<dbReference type="Pfam" id="PF23559">
    <property type="entry name" value="WHD_DRP"/>
    <property type="match status" value="1"/>
</dbReference>
<name>A0ABD1C529_CARAN</name>
<dbReference type="PROSITE" id="PS51450">
    <property type="entry name" value="LRR"/>
    <property type="match status" value="1"/>
</dbReference>
<dbReference type="SUPFAM" id="SSF52058">
    <property type="entry name" value="L domain-like"/>
    <property type="match status" value="1"/>
</dbReference>
<evidence type="ECO:0000256" key="1">
    <source>
        <dbReference type="ARBA" id="ARBA00008894"/>
    </source>
</evidence>
<dbReference type="InterPro" id="IPR001611">
    <property type="entry name" value="Leu-rich_rpt"/>
</dbReference>
<keyword evidence="2" id="KW-0433">Leucine-rich repeat</keyword>
<dbReference type="Gene3D" id="3.80.10.10">
    <property type="entry name" value="Ribonuclease Inhibitor"/>
    <property type="match status" value="2"/>
</dbReference>
<comment type="caution">
    <text evidence="12">The sequence shown here is derived from an EMBL/GenBank/DDBJ whole genome shotgun (WGS) entry which is preliminary data.</text>
</comment>
<dbReference type="InterPro" id="IPR050905">
    <property type="entry name" value="Plant_NBS-LRR"/>
</dbReference>
<evidence type="ECO:0000256" key="2">
    <source>
        <dbReference type="ARBA" id="ARBA00022614"/>
    </source>
</evidence>
<dbReference type="EMBL" id="JBANAX010000051">
    <property type="protein sequence ID" value="KAL1224554.1"/>
    <property type="molecule type" value="Genomic_DNA"/>
</dbReference>
<sequence>MGGCVSVAISCDQAVNSLTSCISGDRNPFHNLVDHVASLRTAVRQLEARGEDLLRRVKVQEDSGLSRFAEVKEWFSEVEITVRETHDLLLLGDEEIEKLCCSQYCSKSCISSDGYSKKVVKKLKEIEILLSRGVFDEVTQRGPIQKVEEKLFHQKIVGQEELIESTWNNIMENGVGILGIYGMGGVGKTTLLSQINNKFLIANNQFDIVIWVVVSKNTTVERIQEDIGKRLEIYNENWEKKTENEKACDINKYLQTKRYVLLLDDMWRKVDLAKVGIPVPKRNGSKIVFTTRSNDVCGRMGVDKEIKVTCMMWDDAWELFTKNMEENIKSHPDILEVARSVAKKCNGLPLALNVIGDVMARKKTVEEWHHAANVLSSSAVEFSGMEAEILSILKFSYDDLADEKTKACFLFCALFPEDYEVGKDDLIDYWVGHKFINGTRDKYEGYAIIGTLIDACLLMETESKDKVKMHDVIRDMALWIPSGVGGPQGQLVFVEENARETPKVKDQEALTSISLMCNRIEKACGSLNCPNLATVLLQDNRLRNISQEFFCRVPVLKVLDLSLNANLTRLPNISHLVSLRYLNLSCTGLKNLPDGLYELCELIYLNLEHTYMLKKIDGISALSSLQVLRLYGSGIDTSDHVVDEIRSLEHLYQLTITLRSSSGLESYLKDERLNELYNKQLYLSGQSCVFIVPVQMITSSRVLLEILDSDIPKLEIEWPSSHSEDDDVPEIDTPIFSKNRPRRRSEYRYGHLESKPAMNDWSSSSKFFSLREVRLDNCTSLQDLTCLLFAHQLAILYLVWLPDIRAIIKWKEMYARLTGIQPFGELEFLTVRNCGELCSIYWSPLPFPKLKEINIKGCPLLTELPINSKSANLQNVIMNAEKEWLEKVEWADEATKERFLPS</sequence>
<reference evidence="12 13" key="1">
    <citation type="submission" date="2024-04" db="EMBL/GenBank/DDBJ databases">
        <title>Genome assembly C_amara_ONT_v2.</title>
        <authorList>
            <person name="Yant L."/>
            <person name="Moore C."/>
            <person name="Slenker M."/>
        </authorList>
    </citation>
    <scope>NUCLEOTIDE SEQUENCE [LARGE SCALE GENOMIC DNA]</scope>
    <source>
        <tissue evidence="12">Leaf</tissue>
    </source>
</reference>
<dbReference type="GO" id="GO:0005524">
    <property type="term" value="F:ATP binding"/>
    <property type="evidence" value="ECO:0007669"/>
    <property type="project" value="UniProtKB-KW"/>
</dbReference>
<evidence type="ECO:0000256" key="5">
    <source>
        <dbReference type="ARBA" id="ARBA00022821"/>
    </source>
</evidence>
<dbReference type="FunFam" id="1.10.8.430:FF:000003">
    <property type="entry name" value="Probable disease resistance protein At5g66910"/>
    <property type="match status" value="1"/>
</dbReference>
<dbReference type="InterPro" id="IPR032675">
    <property type="entry name" value="LRR_dom_sf"/>
</dbReference>
<feature type="domain" description="NB-ARC" evidence="8">
    <location>
        <begin position="160"/>
        <end position="324"/>
    </location>
</feature>
<keyword evidence="5" id="KW-0611">Plant defense</keyword>
<accession>A0ABD1C529</accession>
<dbReference type="PANTHER" id="PTHR33463:SF220">
    <property type="entry name" value="NB-ARC DOMAIN-CONTAINING PROTEIN"/>
    <property type="match status" value="1"/>
</dbReference>
<feature type="domain" description="Disease resistance protein winged helix" evidence="9">
    <location>
        <begin position="414"/>
        <end position="477"/>
    </location>
</feature>
<evidence type="ECO:0000313" key="13">
    <source>
        <dbReference type="Proteomes" id="UP001558713"/>
    </source>
</evidence>
<dbReference type="EMBL" id="JBANAX010000885">
    <property type="protein sequence ID" value="KAL1189889.1"/>
    <property type="molecule type" value="Genomic_DNA"/>
</dbReference>
<proteinExistence type="inferred from homology"/>
<evidence type="ECO:0000256" key="7">
    <source>
        <dbReference type="SAM" id="Coils"/>
    </source>
</evidence>
<dbReference type="Gene3D" id="3.40.50.300">
    <property type="entry name" value="P-loop containing nucleotide triphosphate hydrolases"/>
    <property type="match status" value="1"/>
</dbReference>
<keyword evidence="3" id="KW-0677">Repeat</keyword>
<dbReference type="InterPro" id="IPR055414">
    <property type="entry name" value="LRR_R13L4/SHOC2-like"/>
</dbReference>
<dbReference type="InterPro" id="IPR027417">
    <property type="entry name" value="P-loop_NTPase"/>
</dbReference>
<dbReference type="SUPFAM" id="SSF52540">
    <property type="entry name" value="P-loop containing nucleoside triphosphate hydrolases"/>
    <property type="match status" value="1"/>
</dbReference>
<comment type="similarity">
    <text evidence="1">Belongs to the disease resistance NB-LRR family.</text>
</comment>
<dbReference type="InterPro" id="IPR036388">
    <property type="entry name" value="WH-like_DNA-bd_sf"/>
</dbReference>
<protein>
    <submittedName>
        <fullName evidence="12">Disease resistance protein</fullName>
    </submittedName>
</protein>
<keyword evidence="13" id="KW-1185">Reference proteome</keyword>
<evidence type="ECO:0000256" key="4">
    <source>
        <dbReference type="ARBA" id="ARBA00022741"/>
    </source>
</evidence>
<dbReference type="Gene3D" id="1.10.8.430">
    <property type="entry name" value="Helical domain of apoptotic protease-activating factors"/>
    <property type="match status" value="1"/>
</dbReference>
<dbReference type="GO" id="GO:0006952">
    <property type="term" value="P:defense response"/>
    <property type="evidence" value="ECO:0007669"/>
    <property type="project" value="UniProtKB-KW"/>
</dbReference>
<evidence type="ECO:0000259" key="10">
    <source>
        <dbReference type="Pfam" id="PF23598"/>
    </source>
</evidence>
<dbReference type="Proteomes" id="UP001558713">
    <property type="component" value="Unassembled WGS sequence"/>
</dbReference>
<dbReference type="Gene3D" id="1.10.10.10">
    <property type="entry name" value="Winged helix-like DNA-binding domain superfamily/Winged helix DNA-binding domain"/>
    <property type="match status" value="1"/>
</dbReference>
<dbReference type="PANTHER" id="PTHR33463">
    <property type="entry name" value="NB-ARC DOMAIN-CONTAINING PROTEIN-RELATED"/>
    <property type="match status" value="1"/>
</dbReference>
<keyword evidence="6" id="KW-0067">ATP-binding</keyword>
<dbReference type="InterPro" id="IPR058922">
    <property type="entry name" value="WHD_DRP"/>
</dbReference>
<dbReference type="InterPro" id="IPR042197">
    <property type="entry name" value="Apaf_helical"/>
</dbReference>
<evidence type="ECO:0000259" key="8">
    <source>
        <dbReference type="Pfam" id="PF00931"/>
    </source>
</evidence>
<feature type="domain" description="Disease resistance R13L4/SHOC-2-like LRR" evidence="10">
    <location>
        <begin position="536"/>
        <end position="661"/>
    </location>
</feature>
<feature type="coiled-coil region" evidence="7">
    <location>
        <begin position="36"/>
        <end position="63"/>
    </location>
</feature>
<dbReference type="FunFam" id="3.40.50.300:FF:001091">
    <property type="entry name" value="Probable disease resistance protein At1g61300"/>
    <property type="match status" value="1"/>
</dbReference>
<dbReference type="AlphaFoldDB" id="A0ABD1C529"/>
<evidence type="ECO:0000313" key="11">
    <source>
        <dbReference type="EMBL" id="KAL1189889.1"/>
    </source>
</evidence>
<evidence type="ECO:0000259" key="9">
    <source>
        <dbReference type="Pfam" id="PF23559"/>
    </source>
</evidence>
<evidence type="ECO:0000256" key="3">
    <source>
        <dbReference type="ARBA" id="ARBA00022737"/>
    </source>
</evidence>
<evidence type="ECO:0000256" key="6">
    <source>
        <dbReference type="ARBA" id="ARBA00022840"/>
    </source>
</evidence>
<gene>
    <name evidence="12" type="ORF">V5N11_020200</name>
    <name evidence="11" type="ORF">V5N11_026900</name>
</gene>
<dbReference type="PRINTS" id="PR00364">
    <property type="entry name" value="DISEASERSIST"/>
</dbReference>
<dbReference type="Pfam" id="PF00931">
    <property type="entry name" value="NB-ARC"/>
    <property type="match status" value="1"/>
</dbReference>
<keyword evidence="7" id="KW-0175">Coiled coil</keyword>
<keyword evidence="4" id="KW-0547">Nucleotide-binding</keyword>
<dbReference type="Pfam" id="PF23598">
    <property type="entry name" value="LRR_14"/>
    <property type="match status" value="1"/>
</dbReference>
<dbReference type="InterPro" id="IPR002182">
    <property type="entry name" value="NB-ARC"/>
</dbReference>